<dbReference type="EMBL" id="JBBUKT010000005">
    <property type="protein sequence ID" value="MEK7951791.1"/>
    <property type="molecule type" value="Genomic_DNA"/>
</dbReference>
<accession>A0ABU9AVM0</accession>
<gene>
    <name evidence="1" type="ORF">WKV53_14835</name>
</gene>
<name>A0ABU9AVM0_9BACT</name>
<sequence>MNYPVGTPIQAGDLVWWDEGACVGFIQWIWDEARDGDYSWAKTDGPPLFIANRHPYTPSHEGFGSGMLHDESCLAGEGIGLLNEDELEELRLATALAKARSRSGLNGSFYTVQTRAENCRRVEWIFSVYEDDIRGEEIVIRCDELELGAEDKNEG</sequence>
<proteinExistence type="predicted"/>
<dbReference type="Proteomes" id="UP001371305">
    <property type="component" value="Unassembled WGS sequence"/>
</dbReference>
<evidence type="ECO:0000313" key="1">
    <source>
        <dbReference type="EMBL" id="MEK7951791.1"/>
    </source>
</evidence>
<keyword evidence="2" id="KW-1185">Reference proteome</keyword>
<protein>
    <submittedName>
        <fullName evidence="1">Uncharacterized protein</fullName>
    </submittedName>
</protein>
<reference evidence="1 2" key="1">
    <citation type="submission" date="2024-04" db="EMBL/GenBank/DDBJ databases">
        <title>Luteolibacter sp. isolated from soil.</title>
        <authorList>
            <person name="An J."/>
        </authorList>
    </citation>
    <scope>NUCLEOTIDE SEQUENCE [LARGE SCALE GENOMIC DNA]</scope>
    <source>
        <strain evidence="1 2">Y139</strain>
    </source>
</reference>
<evidence type="ECO:0000313" key="2">
    <source>
        <dbReference type="Proteomes" id="UP001371305"/>
    </source>
</evidence>
<dbReference type="RefSeq" id="WP_341405537.1">
    <property type="nucleotide sequence ID" value="NZ_JBBUKT010000005.1"/>
</dbReference>
<comment type="caution">
    <text evidence="1">The sequence shown here is derived from an EMBL/GenBank/DDBJ whole genome shotgun (WGS) entry which is preliminary data.</text>
</comment>
<organism evidence="1 2">
    <name type="scientific">Luteolibacter soli</name>
    <dbReference type="NCBI Taxonomy" id="3135280"/>
    <lineage>
        <taxon>Bacteria</taxon>
        <taxon>Pseudomonadati</taxon>
        <taxon>Verrucomicrobiota</taxon>
        <taxon>Verrucomicrobiia</taxon>
        <taxon>Verrucomicrobiales</taxon>
        <taxon>Verrucomicrobiaceae</taxon>
        <taxon>Luteolibacter</taxon>
    </lineage>
</organism>